<name>A0AAJ0HNK6_9PEZI</name>
<reference evidence="3" key="2">
    <citation type="submission" date="2023-06" db="EMBL/GenBank/DDBJ databases">
        <authorList>
            <consortium name="Lawrence Berkeley National Laboratory"/>
            <person name="Haridas S."/>
            <person name="Hensen N."/>
            <person name="Bonometti L."/>
            <person name="Westerberg I."/>
            <person name="Brannstrom I.O."/>
            <person name="Guillou S."/>
            <person name="Cros-Aarteil S."/>
            <person name="Calhoun S."/>
            <person name="Kuo A."/>
            <person name="Mondo S."/>
            <person name="Pangilinan J."/>
            <person name="Riley R."/>
            <person name="Labutti K."/>
            <person name="Andreopoulos B."/>
            <person name="Lipzen A."/>
            <person name="Chen C."/>
            <person name="Yanf M."/>
            <person name="Daum C."/>
            <person name="Ng V."/>
            <person name="Clum A."/>
            <person name="Steindorff A."/>
            <person name="Ohm R."/>
            <person name="Martin F."/>
            <person name="Silar P."/>
            <person name="Natvig D."/>
            <person name="Lalanne C."/>
            <person name="Gautier V."/>
            <person name="Ament-Velasquez S.L."/>
            <person name="Kruys A."/>
            <person name="Hutchinson M.I."/>
            <person name="Powell A.J."/>
            <person name="Barry K."/>
            <person name="Miller A.N."/>
            <person name="Grigoriev I.V."/>
            <person name="Debuchy R."/>
            <person name="Gladieux P."/>
            <person name="Thoren M.H."/>
            <person name="Johannesson H."/>
        </authorList>
    </citation>
    <scope>NUCLEOTIDE SEQUENCE</scope>
    <source>
        <strain evidence="3">CBS 955.72</strain>
    </source>
</reference>
<proteinExistence type="predicted"/>
<dbReference type="EMBL" id="JAUIQD010000003">
    <property type="protein sequence ID" value="KAK3358162.1"/>
    <property type="molecule type" value="Genomic_DNA"/>
</dbReference>
<dbReference type="AlphaFoldDB" id="A0AAJ0HNK6"/>
<feature type="transmembrane region" description="Helical" evidence="2">
    <location>
        <begin position="105"/>
        <end position="123"/>
    </location>
</feature>
<sequence length="362" mass="39885">MDAANTTQPEPVCGFQGNNDLYGLGLRLGLYFNFLSTLTARFLLNQEFKYQQGSILAYCAATFIAIAREAGLGTVHASEVYIVASLLGPQFRPASQATLRGVRPAVMQAVMIAANIFIGWFWFHGLDALPRVPCDDEWGFFFAKISLRGGFRTFSKVLWVVLTADAFFVGFIQLLSLGVFKKGLLKPYADLAELSLELIELYASTLPFSLWVLLFGVLSTELSLRWNNISGVYSIDSASQFIPFLFGLGTLIYILYRGLTLKKGPEAEDAAEPDFSKPCLKTSSRRHNLNDDEALLVGSNMSADSEDEPRALGQVQGSKPPRALTFPRLPEIAVGWGGALIFRQHSAGYETVAENVELGKRR</sequence>
<organism evidence="3 4">
    <name type="scientific">Lasiosphaeria hispida</name>
    <dbReference type="NCBI Taxonomy" id="260671"/>
    <lineage>
        <taxon>Eukaryota</taxon>
        <taxon>Fungi</taxon>
        <taxon>Dikarya</taxon>
        <taxon>Ascomycota</taxon>
        <taxon>Pezizomycotina</taxon>
        <taxon>Sordariomycetes</taxon>
        <taxon>Sordariomycetidae</taxon>
        <taxon>Sordariales</taxon>
        <taxon>Lasiosphaeriaceae</taxon>
        <taxon>Lasiosphaeria</taxon>
    </lineage>
</organism>
<feature type="transmembrane region" description="Helical" evidence="2">
    <location>
        <begin position="238"/>
        <end position="256"/>
    </location>
</feature>
<gene>
    <name evidence="3" type="ORF">B0T25DRAFT_580084</name>
</gene>
<feature type="transmembrane region" description="Helical" evidence="2">
    <location>
        <begin position="157"/>
        <end position="180"/>
    </location>
</feature>
<keyword evidence="2" id="KW-1133">Transmembrane helix</keyword>
<keyword evidence="2" id="KW-0472">Membrane</keyword>
<feature type="transmembrane region" description="Helical" evidence="2">
    <location>
        <begin position="201"/>
        <end position="218"/>
    </location>
</feature>
<accession>A0AAJ0HNK6</accession>
<evidence type="ECO:0000313" key="3">
    <source>
        <dbReference type="EMBL" id="KAK3358162.1"/>
    </source>
</evidence>
<comment type="caution">
    <text evidence="3">The sequence shown here is derived from an EMBL/GenBank/DDBJ whole genome shotgun (WGS) entry which is preliminary data.</text>
</comment>
<evidence type="ECO:0000313" key="4">
    <source>
        <dbReference type="Proteomes" id="UP001275084"/>
    </source>
</evidence>
<dbReference type="Proteomes" id="UP001275084">
    <property type="component" value="Unassembled WGS sequence"/>
</dbReference>
<protein>
    <submittedName>
        <fullName evidence="3">Uncharacterized protein</fullName>
    </submittedName>
</protein>
<feature type="transmembrane region" description="Helical" evidence="2">
    <location>
        <begin position="24"/>
        <end position="44"/>
    </location>
</feature>
<feature type="region of interest" description="Disordered" evidence="1">
    <location>
        <begin position="300"/>
        <end position="319"/>
    </location>
</feature>
<keyword evidence="4" id="KW-1185">Reference proteome</keyword>
<keyword evidence="2" id="KW-0812">Transmembrane</keyword>
<evidence type="ECO:0000256" key="1">
    <source>
        <dbReference type="SAM" id="MobiDB-lite"/>
    </source>
</evidence>
<reference evidence="3" key="1">
    <citation type="journal article" date="2023" name="Mol. Phylogenet. Evol.">
        <title>Genome-scale phylogeny and comparative genomics of the fungal order Sordariales.</title>
        <authorList>
            <person name="Hensen N."/>
            <person name="Bonometti L."/>
            <person name="Westerberg I."/>
            <person name="Brannstrom I.O."/>
            <person name="Guillou S."/>
            <person name="Cros-Aarteil S."/>
            <person name="Calhoun S."/>
            <person name="Haridas S."/>
            <person name="Kuo A."/>
            <person name="Mondo S."/>
            <person name="Pangilinan J."/>
            <person name="Riley R."/>
            <person name="LaButti K."/>
            <person name="Andreopoulos B."/>
            <person name="Lipzen A."/>
            <person name="Chen C."/>
            <person name="Yan M."/>
            <person name="Daum C."/>
            <person name="Ng V."/>
            <person name="Clum A."/>
            <person name="Steindorff A."/>
            <person name="Ohm R.A."/>
            <person name="Martin F."/>
            <person name="Silar P."/>
            <person name="Natvig D.O."/>
            <person name="Lalanne C."/>
            <person name="Gautier V."/>
            <person name="Ament-Velasquez S.L."/>
            <person name="Kruys A."/>
            <person name="Hutchinson M.I."/>
            <person name="Powell A.J."/>
            <person name="Barry K."/>
            <person name="Miller A.N."/>
            <person name="Grigoriev I.V."/>
            <person name="Debuchy R."/>
            <person name="Gladieux P."/>
            <person name="Hiltunen Thoren M."/>
            <person name="Johannesson H."/>
        </authorList>
    </citation>
    <scope>NUCLEOTIDE SEQUENCE</scope>
    <source>
        <strain evidence="3">CBS 955.72</strain>
    </source>
</reference>
<evidence type="ECO:0000256" key="2">
    <source>
        <dbReference type="SAM" id="Phobius"/>
    </source>
</evidence>